<evidence type="ECO:0000313" key="4">
    <source>
        <dbReference type="Proteomes" id="UP000320762"/>
    </source>
</evidence>
<keyword evidence="4" id="KW-1185">Reference proteome</keyword>
<accession>A0A550CGF3</accession>
<name>A0A550CGF3_9AGAR</name>
<dbReference type="EMBL" id="VDMD01000008">
    <property type="protein sequence ID" value="TRM63854.1"/>
    <property type="molecule type" value="Genomic_DNA"/>
</dbReference>
<evidence type="ECO:0000313" key="3">
    <source>
        <dbReference type="EMBL" id="TRM63854.1"/>
    </source>
</evidence>
<organism evidence="3 4">
    <name type="scientific">Schizophyllum amplum</name>
    <dbReference type="NCBI Taxonomy" id="97359"/>
    <lineage>
        <taxon>Eukaryota</taxon>
        <taxon>Fungi</taxon>
        <taxon>Dikarya</taxon>
        <taxon>Basidiomycota</taxon>
        <taxon>Agaricomycotina</taxon>
        <taxon>Agaricomycetes</taxon>
        <taxon>Agaricomycetidae</taxon>
        <taxon>Agaricales</taxon>
        <taxon>Schizophyllaceae</taxon>
        <taxon>Schizophyllum</taxon>
    </lineage>
</organism>
<keyword evidence="1" id="KW-0175">Coiled coil</keyword>
<dbReference type="OrthoDB" id="2966261at2759"/>
<sequence length="370" mass="41617">MMLQALLSIGRLLFSDVAPNPDKTTERVTTPHQRIPYFVQERSCSYSPRQFVDIVGDNVHLDPFRDRTLRDCLVDEVIHFRRERAFGKLPHEFVIVCYSHAASSKDGTPTGIDRRLVKVERQRHYQSSDQDGYGPVPLMSAALEADLDRALFAEFIADVSRSYVRVASFRPTQGSLNIVDCAVAAHTLSQRAGRYSTLQYTCMWYARMFFESLRRLAGSPLTQPGPALKRGGMWNRVRIVTVEGRLTLDAPSADIVSMLLQAARRSRNDEDADAVRDAVEHDRNEDSNVLDPLAEVLGSIQTLRCATWDTVANATAVAHERVYREDNLREELARKNQMLQRQKAELARLTAEMDGLRAQGLDVKGGVQAA</sequence>
<keyword evidence="2" id="KW-0732">Signal</keyword>
<dbReference type="Proteomes" id="UP000320762">
    <property type="component" value="Unassembled WGS sequence"/>
</dbReference>
<evidence type="ECO:0000256" key="2">
    <source>
        <dbReference type="SAM" id="SignalP"/>
    </source>
</evidence>
<feature type="coiled-coil region" evidence="1">
    <location>
        <begin position="325"/>
        <end position="359"/>
    </location>
</feature>
<feature type="chain" id="PRO_5022017413" evidence="2">
    <location>
        <begin position="20"/>
        <end position="370"/>
    </location>
</feature>
<protein>
    <submittedName>
        <fullName evidence="3">Uncharacterized protein</fullName>
    </submittedName>
</protein>
<reference evidence="3 4" key="1">
    <citation type="journal article" date="2019" name="New Phytol.">
        <title>Comparative genomics reveals unique wood-decay strategies and fruiting body development in the Schizophyllaceae.</title>
        <authorList>
            <person name="Almasi E."/>
            <person name="Sahu N."/>
            <person name="Krizsan K."/>
            <person name="Balint B."/>
            <person name="Kovacs G.M."/>
            <person name="Kiss B."/>
            <person name="Cseklye J."/>
            <person name="Drula E."/>
            <person name="Henrissat B."/>
            <person name="Nagy I."/>
            <person name="Chovatia M."/>
            <person name="Adam C."/>
            <person name="LaButti K."/>
            <person name="Lipzen A."/>
            <person name="Riley R."/>
            <person name="Grigoriev I.V."/>
            <person name="Nagy L.G."/>
        </authorList>
    </citation>
    <scope>NUCLEOTIDE SEQUENCE [LARGE SCALE GENOMIC DNA]</scope>
    <source>
        <strain evidence="3 4">NL-1724</strain>
    </source>
</reference>
<gene>
    <name evidence="3" type="ORF">BD626DRAFT_261682</name>
</gene>
<feature type="signal peptide" evidence="2">
    <location>
        <begin position="1"/>
        <end position="19"/>
    </location>
</feature>
<dbReference type="AlphaFoldDB" id="A0A550CGF3"/>
<evidence type="ECO:0000256" key="1">
    <source>
        <dbReference type="SAM" id="Coils"/>
    </source>
</evidence>
<comment type="caution">
    <text evidence="3">The sequence shown here is derived from an EMBL/GenBank/DDBJ whole genome shotgun (WGS) entry which is preliminary data.</text>
</comment>
<proteinExistence type="predicted"/>